<dbReference type="EMBL" id="MU863692">
    <property type="protein sequence ID" value="KAK4096897.1"/>
    <property type="molecule type" value="Genomic_DNA"/>
</dbReference>
<reference evidence="2" key="1">
    <citation type="journal article" date="2023" name="Mol. Phylogenet. Evol.">
        <title>Genome-scale phylogeny and comparative genomics of the fungal order Sordariales.</title>
        <authorList>
            <person name="Hensen N."/>
            <person name="Bonometti L."/>
            <person name="Westerberg I."/>
            <person name="Brannstrom I.O."/>
            <person name="Guillou S."/>
            <person name="Cros-Aarteil S."/>
            <person name="Calhoun S."/>
            <person name="Haridas S."/>
            <person name="Kuo A."/>
            <person name="Mondo S."/>
            <person name="Pangilinan J."/>
            <person name="Riley R."/>
            <person name="LaButti K."/>
            <person name="Andreopoulos B."/>
            <person name="Lipzen A."/>
            <person name="Chen C."/>
            <person name="Yan M."/>
            <person name="Daum C."/>
            <person name="Ng V."/>
            <person name="Clum A."/>
            <person name="Steindorff A."/>
            <person name="Ohm R.A."/>
            <person name="Martin F."/>
            <person name="Silar P."/>
            <person name="Natvig D.O."/>
            <person name="Lalanne C."/>
            <person name="Gautier V."/>
            <person name="Ament-Velasquez S.L."/>
            <person name="Kruys A."/>
            <person name="Hutchinson M.I."/>
            <person name="Powell A.J."/>
            <person name="Barry K."/>
            <person name="Miller A.N."/>
            <person name="Grigoriev I.V."/>
            <person name="Debuchy R."/>
            <person name="Gladieux P."/>
            <person name="Hiltunen Thoren M."/>
            <person name="Johannesson H."/>
        </authorList>
    </citation>
    <scope>NUCLEOTIDE SEQUENCE</scope>
    <source>
        <strain evidence="2">CBS 757.83</strain>
    </source>
</reference>
<feature type="region of interest" description="Disordered" evidence="1">
    <location>
        <begin position="107"/>
        <end position="126"/>
    </location>
</feature>
<evidence type="ECO:0000256" key="1">
    <source>
        <dbReference type="SAM" id="MobiDB-lite"/>
    </source>
</evidence>
<feature type="compositionally biased region" description="Low complexity" evidence="1">
    <location>
        <begin position="112"/>
        <end position="123"/>
    </location>
</feature>
<dbReference type="AlphaFoldDB" id="A0AAN6SXX0"/>
<keyword evidence="3" id="KW-1185">Reference proteome</keyword>
<evidence type="ECO:0000313" key="3">
    <source>
        <dbReference type="Proteomes" id="UP001305647"/>
    </source>
</evidence>
<sequence length="184" mass="20364">MYLIESTDNFRSLVERAALNDEDLTLKLEGLRAVPIETRRELLRPEIAEVVKAYNTEKDKRRCIEQQAKSRGKTLRLRPQLGLIYLEGALPVDGGVYVVIVVPPPPEARSDGPAGAASAPSGGEQEIDDRGFYEVVIQKSTGEDRVTLHIGDILQLDEDERMEATGGGIALIVLKYDVVQEKHN</sequence>
<dbReference type="Proteomes" id="UP001305647">
    <property type="component" value="Unassembled WGS sequence"/>
</dbReference>
<proteinExistence type="predicted"/>
<organism evidence="2 3">
    <name type="scientific">Parathielavia hyrcaniae</name>
    <dbReference type="NCBI Taxonomy" id="113614"/>
    <lineage>
        <taxon>Eukaryota</taxon>
        <taxon>Fungi</taxon>
        <taxon>Dikarya</taxon>
        <taxon>Ascomycota</taxon>
        <taxon>Pezizomycotina</taxon>
        <taxon>Sordariomycetes</taxon>
        <taxon>Sordariomycetidae</taxon>
        <taxon>Sordariales</taxon>
        <taxon>Chaetomiaceae</taxon>
        <taxon>Parathielavia</taxon>
    </lineage>
</organism>
<protein>
    <submittedName>
        <fullName evidence="2">Uncharacterized protein</fullName>
    </submittedName>
</protein>
<gene>
    <name evidence="2" type="ORF">N658DRAFT_319033</name>
</gene>
<accession>A0AAN6SXX0</accession>
<evidence type="ECO:0000313" key="2">
    <source>
        <dbReference type="EMBL" id="KAK4096897.1"/>
    </source>
</evidence>
<name>A0AAN6SXX0_9PEZI</name>
<reference evidence="2" key="2">
    <citation type="submission" date="2023-05" db="EMBL/GenBank/DDBJ databases">
        <authorList>
            <consortium name="Lawrence Berkeley National Laboratory"/>
            <person name="Steindorff A."/>
            <person name="Hensen N."/>
            <person name="Bonometti L."/>
            <person name="Westerberg I."/>
            <person name="Brannstrom I.O."/>
            <person name="Guillou S."/>
            <person name="Cros-Aarteil S."/>
            <person name="Calhoun S."/>
            <person name="Haridas S."/>
            <person name="Kuo A."/>
            <person name="Mondo S."/>
            <person name="Pangilinan J."/>
            <person name="Riley R."/>
            <person name="Labutti K."/>
            <person name="Andreopoulos B."/>
            <person name="Lipzen A."/>
            <person name="Chen C."/>
            <person name="Yanf M."/>
            <person name="Daum C."/>
            <person name="Ng V."/>
            <person name="Clum A."/>
            <person name="Ohm R."/>
            <person name="Martin F."/>
            <person name="Silar P."/>
            <person name="Natvig D."/>
            <person name="Lalanne C."/>
            <person name="Gautier V."/>
            <person name="Ament-Velasquez S.L."/>
            <person name="Kruys A."/>
            <person name="Hutchinson M.I."/>
            <person name="Powell A.J."/>
            <person name="Barry K."/>
            <person name="Miller A.N."/>
            <person name="Grigoriev I.V."/>
            <person name="Debuchy R."/>
            <person name="Gladieux P."/>
            <person name="Thoren M.H."/>
            <person name="Johannesson H."/>
        </authorList>
    </citation>
    <scope>NUCLEOTIDE SEQUENCE</scope>
    <source>
        <strain evidence="2">CBS 757.83</strain>
    </source>
</reference>
<comment type="caution">
    <text evidence="2">The sequence shown here is derived from an EMBL/GenBank/DDBJ whole genome shotgun (WGS) entry which is preliminary data.</text>
</comment>